<proteinExistence type="predicted"/>
<dbReference type="OrthoDB" id="7659053at2"/>
<protein>
    <recommendedName>
        <fullName evidence="3">Arginine transporter</fullName>
    </recommendedName>
</protein>
<name>A0A1X6ZIV8_9RHOB</name>
<dbReference type="AlphaFoldDB" id="A0A1X6ZIV8"/>
<dbReference type="EMBL" id="FWFU01000003">
    <property type="protein sequence ID" value="SLN52453.1"/>
    <property type="molecule type" value="Genomic_DNA"/>
</dbReference>
<dbReference type="RefSeq" id="WP_085818410.1">
    <property type="nucleotide sequence ID" value="NZ_FWFU01000003.1"/>
</dbReference>
<reference evidence="1 2" key="1">
    <citation type="submission" date="2017-03" db="EMBL/GenBank/DDBJ databases">
        <authorList>
            <person name="Afonso C.L."/>
            <person name="Miller P.J."/>
            <person name="Scott M.A."/>
            <person name="Spackman E."/>
            <person name="Goraichik I."/>
            <person name="Dimitrov K.M."/>
            <person name="Suarez D.L."/>
            <person name="Swayne D.E."/>
        </authorList>
    </citation>
    <scope>NUCLEOTIDE SEQUENCE [LARGE SCALE GENOMIC DNA]</scope>
    <source>
        <strain evidence="1 2">CECT 8110</strain>
    </source>
</reference>
<evidence type="ECO:0008006" key="3">
    <source>
        <dbReference type="Google" id="ProtNLM"/>
    </source>
</evidence>
<organism evidence="1 2">
    <name type="scientific">Roseovarius halotolerans</name>
    <dbReference type="NCBI Taxonomy" id="505353"/>
    <lineage>
        <taxon>Bacteria</taxon>
        <taxon>Pseudomonadati</taxon>
        <taxon>Pseudomonadota</taxon>
        <taxon>Alphaproteobacteria</taxon>
        <taxon>Rhodobacterales</taxon>
        <taxon>Roseobacteraceae</taxon>
        <taxon>Roseovarius</taxon>
    </lineage>
</organism>
<sequence>MRQAIILGLVTLLAGCGGGGDRSRSSGGFAGAMPFASGPLSQACMVSGRSARSSTLCGCIQAAANQTLSASQQRRAVAFYTDPHSAQEIRQSDSASDRRFWQAYTAYGERAERLCR</sequence>
<evidence type="ECO:0000313" key="1">
    <source>
        <dbReference type="EMBL" id="SLN52453.1"/>
    </source>
</evidence>
<dbReference type="PROSITE" id="PS51257">
    <property type="entry name" value="PROKAR_LIPOPROTEIN"/>
    <property type="match status" value="1"/>
</dbReference>
<evidence type="ECO:0000313" key="2">
    <source>
        <dbReference type="Proteomes" id="UP000193207"/>
    </source>
</evidence>
<keyword evidence="2" id="KW-1185">Reference proteome</keyword>
<accession>A0A1X6ZIV8</accession>
<dbReference type="Proteomes" id="UP000193207">
    <property type="component" value="Unassembled WGS sequence"/>
</dbReference>
<gene>
    <name evidence="1" type="ORF">ROH8110_02911</name>
</gene>